<dbReference type="PANTHER" id="PTHR45718:SF4">
    <property type="entry name" value="TRANSCRIPTIONAL ACTIVATOR CUBITUS INTERRUPTUS"/>
    <property type="match status" value="1"/>
</dbReference>
<comment type="caution">
    <text evidence="11">The sequence shown here is derived from an EMBL/GenBank/DDBJ whole genome shotgun (WGS) entry which is preliminary data.</text>
</comment>
<comment type="subcellular location">
    <subcellularLocation>
        <location evidence="1">Nucleus</location>
    </subcellularLocation>
</comment>
<dbReference type="EMBL" id="BQKY01000013">
    <property type="protein sequence ID" value="GJN93025.1"/>
    <property type="molecule type" value="Genomic_DNA"/>
</dbReference>
<feature type="coiled-coil region" evidence="8">
    <location>
        <begin position="311"/>
        <end position="350"/>
    </location>
</feature>
<evidence type="ECO:0000256" key="1">
    <source>
        <dbReference type="ARBA" id="ARBA00004123"/>
    </source>
</evidence>
<evidence type="ECO:0000256" key="4">
    <source>
        <dbReference type="ARBA" id="ARBA00022771"/>
    </source>
</evidence>
<feature type="compositionally biased region" description="Basic residues" evidence="9">
    <location>
        <begin position="238"/>
        <end position="247"/>
    </location>
</feature>
<dbReference type="SUPFAM" id="SSF57667">
    <property type="entry name" value="beta-beta-alpha zinc fingers"/>
    <property type="match status" value="2"/>
</dbReference>
<evidence type="ECO:0000256" key="7">
    <source>
        <dbReference type="PROSITE-ProRule" id="PRU00042"/>
    </source>
</evidence>
<protein>
    <recommendedName>
        <fullName evidence="10">C2H2-type domain-containing protein</fullName>
    </recommendedName>
</protein>
<dbReference type="GO" id="GO:0008270">
    <property type="term" value="F:zinc ion binding"/>
    <property type="evidence" value="ECO:0007669"/>
    <property type="project" value="UniProtKB-KW"/>
</dbReference>
<keyword evidence="12" id="KW-1185">Reference proteome</keyword>
<name>A0AAV5GSY4_9BASI</name>
<evidence type="ECO:0000256" key="8">
    <source>
        <dbReference type="SAM" id="Coils"/>
    </source>
</evidence>
<sequence>MATASTSAAAAPGLATRSRTRSASPASSLSALSPSPTPSRRASRARSGSAASSFMLSSSSDEDDAMDAGGDGAVDSDEDELDPTPRRRGAAAAGPKTYGFDPRQLQLQRCEWGPCGAEFWEIEPLVEHVHNVHAFPPEAPAPKARGSAAASYICMWNGCPRRGKTQGSKFALVAHLRSHTGEKPFTCPRAECDKSFTRTDALQKHMRVQHGDKIVAGRKPPGSAAAGEDGAPPAATGKKGKGKKRARAGSDDSGFGMDDDSAYAPPAGGAGGEGGADDDELVFAPDELAAMQLHQDLSPYFVAHALAKAKAAFLLREHDELANELEALQKREMELEMEKEALLMRVLRDEVGKSEDPAGKAALEQFLTAYNHEPRAYPEDWAGSK</sequence>
<feature type="compositionally biased region" description="Low complexity" evidence="9">
    <location>
        <begin position="251"/>
        <end position="267"/>
    </location>
</feature>
<feature type="domain" description="C2H2-type" evidence="10">
    <location>
        <begin position="157"/>
        <end position="184"/>
    </location>
</feature>
<proteinExistence type="predicted"/>
<evidence type="ECO:0000256" key="6">
    <source>
        <dbReference type="ARBA" id="ARBA00023242"/>
    </source>
</evidence>
<evidence type="ECO:0000256" key="3">
    <source>
        <dbReference type="ARBA" id="ARBA00022737"/>
    </source>
</evidence>
<dbReference type="GO" id="GO:0000981">
    <property type="term" value="F:DNA-binding transcription factor activity, RNA polymerase II-specific"/>
    <property type="evidence" value="ECO:0007669"/>
    <property type="project" value="TreeGrafter"/>
</dbReference>
<dbReference type="AlphaFoldDB" id="A0AAV5GSY4"/>
<accession>A0AAV5GSY4</accession>
<dbReference type="FunFam" id="3.30.160.60:FF:000201">
    <property type="entry name" value="C2H2 finger domain protein (Gli3)"/>
    <property type="match status" value="1"/>
</dbReference>
<gene>
    <name evidence="11" type="ORF">Rhopal_006070-T1</name>
</gene>
<dbReference type="GO" id="GO:0000978">
    <property type="term" value="F:RNA polymerase II cis-regulatory region sequence-specific DNA binding"/>
    <property type="evidence" value="ECO:0007669"/>
    <property type="project" value="TreeGrafter"/>
</dbReference>
<dbReference type="InterPro" id="IPR056436">
    <property type="entry name" value="Znf-C2H2_ZIC1-5/GLI1-3-like"/>
</dbReference>
<dbReference type="InterPro" id="IPR013087">
    <property type="entry name" value="Znf_C2H2_type"/>
</dbReference>
<keyword evidence="4 7" id="KW-0863">Zinc-finger</keyword>
<dbReference type="GO" id="GO:0005634">
    <property type="term" value="C:nucleus"/>
    <property type="evidence" value="ECO:0007669"/>
    <property type="project" value="UniProtKB-SubCell"/>
</dbReference>
<dbReference type="Pfam" id="PF23561">
    <property type="entry name" value="zf-C2H2_15"/>
    <property type="match status" value="1"/>
</dbReference>
<dbReference type="PANTHER" id="PTHR45718">
    <property type="entry name" value="TRANSCRIPTIONAL ACTIVATOR CUBITUS INTERRUPTUS"/>
    <property type="match status" value="1"/>
</dbReference>
<reference evidence="11 12" key="1">
    <citation type="submission" date="2021-12" db="EMBL/GenBank/DDBJ databases">
        <title>High titer production of polyol ester of fatty acids by Rhodotorula paludigena BS15 towards product separation-free biomass refinery.</title>
        <authorList>
            <person name="Mano J."/>
            <person name="Ono H."/>
            <person name="Tanaka T."/>
            <person name="Naito K."/>
            <person name="Sushida H."/>
            <person name="Ike M."/>
            <person name="Tokuyasu K."/>
            <person name="Kitaoka M."/>
        </authorList>
    </citation>
    <scope>NUCLEOTIDE SEQUENCE [LARGE SCALE GENOMIC DNA]</scope>
    <source>
        <strain evidence="11 12">BS15</strain>
    </source>
</reference>
<feature type="compositionally biased region" description="Low complexity" evidence="9">
    <location>
        <begin position="220"/>
        <end position="237"/>
    </location>
</feature>
<evidence type="ECO:0000259" key="10">
    <source>
        <dbReference type="PROSITE" id="PS50157"/>
    </source>
</evidence>
<dbReference type="SMART" id="SM00355">
    <property type="entry name" value="ZnF_C2H2"/>
    <property type="match status" value="3"/>
</dbReference>
<dbReference type="Proteomes" id="UP001342314">
    <property type="component" value="Unassembled WGS sequence"/>
</dbReference>
<keyword evidence="3" id="KW-0677">Repeat</keyword>
<evidence type="ECO:0000256" key="2">
    <source>
        <dbReference type="ARBA" id="ARBA00022723"/>
    </source>
</evidence>
<evidence type="ECO:0000313" key="12">
    <source>
        <dbReference type="Proteomes" id="UP001342314"/>
    </source>
</evidence>
<evidence type="ECO:0000313" key="11">
    <source>
        <dbReference type="EMBL" id="GJN93025.1"/>
    </source>
</evidence>
<feature type="compositionally biased region" description="Low complexity" evidence="9">
    <location>
        <begin position="1"/>
        <end position="59"/>
    </location>
</feature>
<dbReference type="Pfam" id="PF00096">
    <property type="entry name" value="zf-C2H2"/>
    <property type="match status" value="1"/>
</dbReference>
<keyword evidence="8" id="KW-0175">Coiled coil</keyword>
<feature type="region of interest" description="Disordered" evidence="9">
    <location>
        <begin position="209"/>
        <end position="279"/>
    </location>
</feature>
<evidence type="ECO:0000256" key="5">
    <source>
        <dbReference type="ARBA" id="ARBA00022833"/>
    </source>
</evidence>
<dbReference type="Gene3D" id="3.30.160.60">
    <property type="entry name" value="Classic Zinc Finger"/>
    <property type="match status" value="2"/>
</dbReference>
<feature type="region of interest" description="Disordered" evidence="9">
    <location>
        <begin position="1"/>
        <end position="99"/>
    </location>
</feature>
<evidence type="ECO:0000256" key="9">
    <source>
        <dbReference type="SAM" id="MobiDB-lite"/>
    </source>
</evidence>
<organism evidence="11 12">
    <name type="scientific">Rhodotorula paludigena</name>
    <dbReference type="NCBI Taxonomy" id="86838"/>
    <lineage>
        <taxon>Eukaryota</taxon>
        <taxon>Fungi</taxon>
        <taxon>Dikarya</taxon>
        <taxon>Basidiomycota</taxon>
        <taxon>Pucciniomycotina</taxon>
        <taxon>Microbotryomycetes</taxon>
        <taxon>Sporidiobolales</taxon>
        <taxon>Sporidiobolaceae</taxon>
        <taxon>Rhodotorula</taxon>
    </lineage>
</organism>
<dbReference type="InterPro" id="IPR036236">
    <property type="entry name" value="Znf_C2H2_sf"/>
</dbReference>
<keyword evidence="6" id="KW-0539">Nucleus</keyword>
<dbReference type="FunFam" id="3.30.160.60:FF:000031">
    <property type="entry name" value="GLI family zinc finger 3"/>
    <property type="match status" value="1"/>
</dbReference>
<dbReference type="PROSITE" id="PS50157">
    <property type="entry name" value="ZINC_FINGER_C2H2_2"/>
    <property type="match status" value="2"/>
</dbReference>
<dbReference type="PROSITE" id="PS00028">
    <property type="entry name" value="ZINC_FINGER_C2H2_1"/>
    <property type="match status" value="2"/>
</dbReference>
<feature type="domain" description="C2H2-type" evidence="10">
    <location>
        <begin position="185"/>
        <end position="214"/>
    </location>
</feature>
<keyword evidence="5" id="KW-0862">Zinc</keyword>
<keyword evidence="2" id="KW-0479">Metal-binding</keyword>
<dbReference type="InterPro" id="IPR043359">
    <property type="entry name" value="GLI-like"/>
</dbReference>